<feature type="domain" description="F-box" evidence="1">
    <location>
        <begin position="9"/>
        <end position="47"/>
    </location>
</feature>
<dbReference type="InterPro" id="IPR001810">
    <property type="entry name" value="F-box_dom"/>
</dbReference>
<gene>
    <name evidence="2" type="ORF">HU200_027960</name>
</gene>
<keyword evidence="3" id="KW-1185">Reference proteome</keyword>
<organism evidence="2 3">
    <name type="scientific">Digitaria exilis</name>
    <dbReference type="NCBI Taxonomy" id="1010633"/>
    <lineage>
        <taxon>Eukaryota</taxon>
        <taxon>Viridiplantae</taxon>
        <taxon>Streptophyta</taxon>
        <taxon>Embryophyta</taxon>
        <taxon>Tracheophyta</taxon>
        <taxon>Spermatophyta</taxon>
        <taxon>Magnoliopsida</taxon>
        <taxon>Liliopsida</taxon>
        <taxon>Poales</taxon>
        <taxon>Poaceae</taxon>
        <taxon>PACMAD clade</taxon>
        <taxon>Panicoideae</taxon>
        <taxon>Panicodae</taxon>
        <taxon>Paniceae</taxon>
        <taxon>Anthephorinae</taxon>
        <taxon>Digitaria</taxon>
    </lineage>
</organism>
<sequence length="214" mass="23504">MPPPPELMDELVEEVLLRLPLDSPAHLAGAALVCRRWRRLVSGSAFRRRLRDLHRAPPMLGFLCNLRDACLTHLARFVPTTTSTCSPRAGDHPWGWRADDACHGRVLLSRHHVLMVWDPITDHFQELPVLPAAILCAADASCDHLDCHRGGPFLVVYIGVGHVGAFSCVYSSDAAAWSKPASDGGLGFATAIEHKLYLWSRKDGSKGDDATGWI</sequence>
<accession>A0A835BT93</accession>
<dbReference type="EMBL" id="JACEFO010001739">
    <property type="protein sequence ID" value="KAF8713973.1"/>
    <property type="molecule type" value="Genomic_DNA"/>
</dbReference>
<dbReference type="InterPro" id="IPR036047">
    <property type="entry name" value="F-box-like_dom_sf"/>
</dbReference>
<dbReference type="Proteomes" id="UP000636709">
    <property type="component" value="Unassembled WGS sequence"/>
</dbReference>
<dbReference type="Pfam" id="PF00646">
    <property type="entry name" value="F-box"/>
    <property type="match status" value="1"/>
</dbReference>
<protein>
    <recommendedName>
        <fullName evidence="1">F-box domain-containing protein</fullName>
    </recommendedName>
</protein>
<reference evidence="2" key="1">
    <citation type="submission" date="2020-07" db="EMBL/GenBank/DDBJ databases">
        <title>Genome sequence and genetic diversity analysis of an under-domesticated orphan crop, white fonio (Digitaria exilis).</title>
        <authorList>
            <person name="Bennetzen J.L."/>
            <person name="Chen S."/>
            <person name="Ma X."/>
            <person name="Wang X."/>
            <person name="Yssel A.E.J."/>
            <person name="Chaluvadi S.R."/>
            <person name="Johnson M."/>
            <person name="Gangashetty P."/>
            <person name="Hamidou F."/>
            <person name="Sanogo M.D."/>
            <person name="Zwaenepoel A."/>
            <person name="Wallace J."/>
            <person name="Van De Peer Y."/>
            <person name="Van Deynze A."/>
        </authorList>
    </citation>
    <scope>NUCLEOTIDE SEQUENCE</scope>
    <source>
        <tissue evidence="2">Leaves</tissue>
    </source>
</reference>
<proteinExistence type="predicted"/>
<evidence type="ECO:0000313" key="2">
    <source>
        <dbReference type="EMBL" id="KAF8713973.1"/>
    </source>
</evidence>
<name>A0A835BT93_9POAL</name>
<dbReference type="OrthoDB" id="689596at2759"/>
<dbReference type="SUPFAM" id="SSF81383">
    <property type="entry name" value="F-box domain"/>
    <property type="match status" value="1"/>
</dbReference>
<dbReference type="PANTHER" id="PTHR32133">
    <property type="entry name" value="OS07G0120400 PROTEIN"/>
    <property type="match status" value="1"/>
</dbReference>
<comment type="caution">
    <text evidence="2">The sequence shown here is derived from an EMBL/GenBank/DDBJ whole genome shotgun (WGS) entry which is preliminary data.</text>
</comment>
<evidence type="ECO:0000313" key="3">
    <source>
        <dbReference type="Proteomes" id="UP000636709"/>
    </source>
</evidence>
<dbReference type="AlphaFoldDB" id="A0A835BT93"/>
<dbReference type="PANTHER" id="PTHR32133:SF297">
    <property type="entry name" value="F-BOX DOMAIN-CONTAINING PROTEIN"/>
    <property type="match status" value="1"/>
</dbReference>
<evidence type="ECO:0000259" key="1">
    <source>
        <dbReference type="Pfam" id="PF00646"/>
    </source>
</evidence>
<dbReference type="Gene3D" id="1.20.1280.50">
    <property type="match status" value="1"/>
</dbReference>